<dbReference type="AlphaFoldDB" id="A0A1H2TD29"/>
<dbReference type="SUPFAM" id="SSF52821">
    <property type="entry name" value="Rhodanese/Cell cycle control phosphatase"/>
    <property type="match status" value="1"/>
</dbReference>
<dbReference type="NCBIfam" id="NF008752">
    <property type="entry name" value="PRK11784.1-4"/>
    <property type="match status" value="1"/>
</dbReference>
<dbReference type="NCBIfam" id="TIGR03167">
    <property type="entry name" value="tRNA_sel_U_synt"/>
    <property type="match status" value="1"/>
</dbReference>
<dbReference type="NCBIfam" id="NF008750">
    <property type="entry name" value="PRK11784.1-2"/>
    <property type="match status" value="1"/>
</dbReference>
<dbReference type="SMART" id="SM00450">
    <property type="entry name" value="RHOD"/>
    <property type="match status" value="1"/>
</dbReference>
<dbReference type="InterPro" id="IPR036873">
    <property type="entry name" value="Rhodanese-like_dom_sf"/>
</dbReference>
<dbReference type="PROSITE" id="PS50206">
    <property type="entry name" value="RHODANESE_3"/>
    <property type="match status" value="1"/>
</dbReference>
<evidence type="ECO:0000313" key="3">
    <source>
        <dbReference type="EMBL" id="SDW41129.1"/>
    </source>
</evidence>
<dbReference type="EMBL" id="FNOM01000002">
    <property type="protein sequence ID" value="SDW41129.1"/>
    <property type="molecule type" value="Genomic_DNA"/>
</dbReference>
<dbReference type="InterPro" id="IPR001763">
    <property type="entry name" value="Rhodanese-like_dom"/>
</dbReference>
<organism evidence="3 4">
    <name type="scientific">Roseicitreum antarcticum</name>
    <dbReference type="NCBI Taxonomy" id="564137"/>
    <lineage>
        <taxon>Bacteria</taxon>
        <taxon>Pseudomonadati</taxon>
        <taxon>Pseudomonadota</taxon>
        <taxon>Alphaproteobacteria</taxon>
        <taxon>Rhodobacterales</taxon>
        <taxon>Paracoccaceae</taxon>
        <taxon>Roseicitreum</taxon>
    </lineage>
</organism>
<dbReference type="OrthoDB" id="9808735at2"/>
<dbReference type="PANTHER" id="PTHR30401">
    <property type="entry name" value="TRNA 2-SELENOURIDINE SYNTHASE"/>
    <property type="match status" value="1"/>
</dbReference>
<gene>
    <name evidence="3" type="ORF">SAMN04488238_1022</name>
</gene>
<dbReference type="GO" id="GO:0004792">
    <property type="term" value="F:thiosulfate-cyanide sulfurtransferase activity"/>
    <property type="evidence" value="ECO:0007669"/>
    <property type="project" value="InterPro"/>
</dbReference>
<evidence type="ECO:0000313" key="4">
    <source>
        <dbReference type="Proteomes" id="UP000198539"/>
    </source>
</evidence>
<accession>A0A1H2TD29</accession>
<dbReference type="Pfam" id="PF26341">
    <property type="entry name" value="AAA_SelU"/>
    <property type="match status" value="1"/>
</dbReference>
<evidence type="ECO:0000256" key="1">
    <source>
        <dbReference type="ARBA" id="ARBA00023266"/>
    </source>
</evidence>
<evidence type="ECO:0000259" key="2">
    <source>
        <dbReference type="PROSITE" id="PS50206"/>
    </source>
</evidence>
<feature type="domain" description="Rhodanese" evidence="2">
    <location>
        <begin position="14"/>
        <end position="136"/>
    </location>
</feature>
<proteinExistence type="predicted"/>
<dbReference type="InterPro" id="IPR001307">
    <property type="entry name" value="Thiosulphate_STrfase_CS"/>
</dbReference>
<reference evidence="3 4" key="1">
    <citation type="submission" date="2016-10" db="EMBL/GenBank/DDBJ databases">
        <authorList>
            <person name="de Groot N.N."/>
        </authorList>
    </citation>
    <scope>NUCLEOTIDE SEQUENCE [LARGE SCALE GENOMIC DNA]</scope>
    <source>
        <strain evidence="3 4">CGMCC 1.8894</strain>
    </source>
</reference>
<dbReference type="Pfam" id="PF00581">
    <property type="entry name" value="Rhodanese"/>
    <property type="match status" value="1"/>
</dbReference>
<dbReference type="STRING" id="564137.SAMN04488238_1022"/>
<dbReference type="GO" id="GO:0043828">
    <property type="term" value="F:tRNA 2-selenouridine synthase activity"/>
    <property type="evidence" value="ECO:0007669"/>
    <property type="project" value="InterPro"/>
</dbReference>
<protein>
    <submittedName>
        <fullName evidence="3">tRNA 2-selenouridine synthase</fullName>
    </submittedName>
</protein>
<dbReference type="PROSITE" id="PS00380">
    <property type="entry name" value="RHODANESE_1"/>
    <property type="match status" value="1"/>
</dbReference>
<dbReference type="Gene3D" id="3.40.250.10">
    <property type="entry name" value="Rhodanese-like domain"/>
    <property type="match status" value="1"/>
</dbReference>
<keyword evidence="4" id="KW-1185">Reference proteome</keyword>
<name>A0A1H2TD29_9RHOB</name>
<sequence length="348" mass="38230">MIRHTLKSLSSIPAIGADMVIDVRAPCEFAEDHVPGAVNLPVLTDDERVYVGTIYAQQSPFLARKVGAALVATNAARHLRGPLSEFQGDWQPLVYCWRGGQRSGAFATILDQVGWRVHLIEGGYRSYRRHISEMLYDVPLAHRIRLIDGCTGTAKTALLHRLRDAGAQILDLEGLAAHRGSLFGGLDVTQPSQKMFESRLATALANLDPARLTWVEGESSKIGVRMIPPALWAAMRAAPRIEITAPVSARAAFLATAYRDLTENPQVLIGLIGRLQGYHATQTIAEWQALARAGQWESLAARLMVEHYDARYLKSQARADQIPQQVSLAALDPQTLAQTAKDLIVRFS</sequence>
<keyword evidence="1" id="KW-0711">Selenium</keyword>
<dbReference type="Proteomes" id="UP000198539">
    <property type="component" value="Unassembled WGS sequence"/>
</dbReference>
<dbReference type="InterPro" id="IPR017582">
    <property type="entry name" value="SelU"/>
</dbReference>
<dbReference type="GO" id="GO:0002098">
    <property type="term" value="P:tRNA wobble uridine modification"/>
    <property type="evidence" value="ECO:0007669"/>
    <property type="project" value="InterPro"/>
</dbReference>
<dbReference type="RefSeq" id="WP_092885440.1">
    <property type="nucleotide sequence ID" value="NZ_CP061498.1"/>
</dbReference>
<dbReference type="PANTHER" id="PTHR30401:SF0">
    <property type="entry name" value="TRNA 2-SELENOURIDINE SYNTHASE"/>
    <property type="match status" value="1"/>
</dbReference>
<dbReference type="InterPro" id="IPR058840">
    <property type="entry name" value="AAA_SelU"/>
</dbReference>